<evidence type="ECO:0000313" key="2">
    <source>
        <dbReference type="WBParaSite" id="nRc.2.0.1.t04731-RA"/>
    </source>
</evidence>
<dbReference type="Proteomes" id="UP000887565">
    <property type="component" value="Unplaced"/>
</dbReference>
<sequence>MSNVRIGRGVLSIQRPTDAAKSKTAIEFIKPFTAVNCKLWFPMLPRTILNANIHIRSPWNEKIPCTQAKLVTEKRASVGLDVHFKKYHNSNVSWPKRNNELSFGLNSRYNGTNDK</sequence>
<organism evidence="1 2">
    <name type="scientific">Romanomermis culicivorax</name>
    <name type="common">Nematode worm</name>
    <dbReference type="NCBI Taxonomy" id="13658"/>
    <lineage>
        <taxon>Eukaryota</taxon>
        <taxon>Metazoa</taxon>
        <taxon>Ecdysozoa</taxon>
        <taxon>Nematoda</taxon>
        <taxon>Enoplea</taxon>
        <taxon>Dorylaimia</taxon>
        <taxon>Mermithida</taxon>
        <taxon>Mermithoidea</taxon>
        <taxon>Mermithidae</taxon>
        <taxon>Romanomermis</taxon>
    </lineage>
</organism>
<evidence type="ECO:0000313" key="1">
    <source>
        <dbReference type="Proteomes" id="UP000887565"/>
    </source>
</evidence>
<name>A0A915HT70_ROMCU</name>
<accession>A0A915HT70</accession>
<dbReference type="WBParaSite" id="nRc.2.0.1.t04731-RA">
    <property type="protein sequence ID" value="nRc.2.0.1.t04731-RA"/>
    <property type="gene ID" value="nRc.2.0.1.g04731"/>
</dbReference>
<keyword evidence="1" id="KW-1185">Reference proteome</keyword>
<proteinExistence type="predicted"/>
<protein>
    <submittedName>
        <fullName evidence="2">Uncharacterized protein</fullName>
    </submittedName>
</protein>
<dbReference type="AlphaFoldDB" id="A0A915HT70"/>
<reference evidence="2" key="1">
    <citation type="submission" date="2022-11" db="UniProtKB">
        <authorList>
            <consortium name="WormBaseParasite"/>
        </authorList>
    </citation>
    <scope>IDENTIFICATION</scope>
</reference>